<dbReference type="KEGG" id="cthd:CDO33_14085"/>
<keyword evidence="6" id="KW-0961">Cell wall biogenesis/degradation</keyword>
<evidence type="ECO:0000256" key="3">
    <source>
        <dbReference type="ARBA" id="ARBA00022960"/>
    </source>
</evidence>
<dbReference type="PROSITE" id="PS51191">
    <property type="entry name" value="FEMABX"/>
    <property type="match status" value="1"/>
</dbReference>
<dbReference type="InterPro" id="IPR016181">
    <property type="entry name" value="Acyl_CoA_acyltransferase"/>
</dbReference>
<name>A0A2K2FNM5_9CLOT</name>
<reference evidence="8 9" key="1">
    <citation type="submission" date="2017-06" db="EMBL/GenBank/DDBJ databases">
        <title>Investigating the central metabolism of Clostridium thermosuccinogenes.</title>
        <authorList>
            <person name="Koendjbiharie J.G."/>
            <person name="van Kranenburg R."/>
        </authorList>
    </citation>
    <scope>NUCLEOTIDE SEQUENCE [LARGE SCALE GENOMIC DNA]</scope>
    <source>
        <strain evidence="8 9">DSM 5806</strain>
    </source>
</reference>
<dbReference type="Proteomes" id="UP000236151">
    <property type="component" value="Unassembled WGS sequence"/>
</dbReference>
<evidence type="ECO:0000256" key="4">
    <source>
        <dbReference type="ARBA" id="ARBA00022984"/>
    </source>
</evidence>
<sequence length="337" mass="39579">MQSPEWAAVKSEWTSKIIIAKDDNGTIKGAMNILIRKIPFLNYTMMLSSRAPVCDPHDAETIRALVDKAKELARQHKSYVLMLEPDVEKEDREFERILTDLGFKIKSQTKNFEGINPRFVYRLDVKNKTEDELLMSFHQKWRYNIRLAQRKGVEIKIGTRDDIPEFHKIMVETGVRDNFVTRSVEYFQKMYDCMAPEHLRLYLAYYDGKIIAGTITIMYGKKCWYLYGASGNEHRNLMASYLLQWEAIKWSVEKGCDIYDFRGVSGDLDEKNPLYGIYRFKKGFNGYLVELIGEVDYIFNKPVYLLVEKGFKLFRKIRSKIYMLKHKKEGQNENTGD</sequence>
<evidence type="ECO:0000256" key="5">
    <source>
        <dbReference type="ARBA" id="ARBA00023315"/>
    </source>
</evidence>
<dbReference type="InterPro" id="IPR003447">
    <property type="entry name" value="FEMABX"/>
</dbReference>
<dbReference type="GO" id="GO:0009252">
    <property type="term" value="P:peptidoglycan biosynthetic process"/>
    <property type="evidence" value="ECO:0007669"/>
    <property type="project" value="UniProtKB-KW"/>
</dbReference>
<feature type="domain" description="N-acetyltransferase" evidence="7">
    <location>
        <begin position="153"/>
        <end position="304"/>
    </location>
</feature>
<dbReference type="GO" id="GO:0071555">
    <property type="term" value="P:cell wall organization"/>
    <property type="evidence" value="ECO:0007669"/>
    <property type="project" value="UniProtKB-KW"/>
</dbReference>
<dbReference type="OrthoDB" id="9785911at2"/>
<evidence type="ECO:0000256" key="2">
    <source>
        <dbReference type="ARBA" id="ARBA00022679"/>
    </source>
</evidence>
<evidence type="ECO:0000256" key="6">
    <source>
        <dbReference type="ARBA" id="ARBA00023316"/>
    </source>
</evidence>
<gene>
    <name evidence="8" type="ORF">CDQ84_06500</name>
</gene>
<dbReference type="InterPro" id="IPR050644">
    <property type="entry name" value="PG_Glycine_Bridge_Synth"/>
</dbReference>
<dbReference type="PANTHER" id="PTHR36174">
    <property type="entry name" value="LIPID II:GLYCINE GLYCYLTRANSFERASE"/>
    <property type="match status" value="1"/>
</dbReference>
<dbReference type="GO" id="GO:0016755">
    <property type="term" value="F:aminoacyltransferase activity"/>
    <property type="evidence" value="ECO:0007669"/>
    <property type="project" value="InterPro"/>
</dbReference>
<comment type="caution">
    <text evidence="8">The sequence shown here is derived from an EMBL/GenBank/DDBJ whole genome shotgun (WGS) entry which is preliminary data.</text>
</comment>
<keyword evidence="4" id="KW-0573">Peptidoglycan synthesis</keyword>
<keyword evidence="3" id="KW-0133">Cell shape</keyword>
<dbReference type="EMBL" id="NIOJ01000012">
    <property type="protein sequence ID" value="PNU00392.1"/>
    <property type="molecule type" value="Genomic_DNA"/>
</dbReference>
<organism evidence="8 9">
    <name type="scientific">Clostridium thermosuccinogenes</name>
    <dbReference type="NCBI Taxonomy" id="84032"/>
    <lineage>
        <taxon>Bacteria</taxon>
        <taxon>Bacillati</taxon>
        <taxon>Bacillota</taxon>
        <taxon>Clostridia</taxon>
        <taxon>Eubacteriales</taxon>
        <taxon>Clostridiaceae</taxon>
        <taxon>Clostridium</taxon>
    </lineage>
</organism>
<dbReference type="PANTHER" id="PTHR36174:SF1">
    <property type="entry name" value="LIPID II:GLYCINE GLYCYLTRANSFERASE"/>
    <property type="match status" value="1"/>
</dbReference>
<evidence type="ECO:0000313" key="8">
    <source>
        <dbReference type="EMBL" id="PNU00392.1"/>
    </source>
</evidence>
<evidence type="ECO:0000256" key="1">
    <source>
        <dbReference type="ARBA" id="ARBA00009943"/>
    </source>
</evidence>
<dbReference type="Pfam" id="PF02388">
    <property type="entry name" value="FemAB"/>
    <property type="match status" value="2"/>
</dbReference>
<dbReference type="AlphaFoldDB" id="A0A2K2FNM5"/>
<evidence type="ECO:0000259" key="7">
    <source>
        <dbReference type="PROSITE" id="PS51186"/>
    </source>
</evidence>
<evidence type="ECO:0000313" key="9">
    <source>
        <dbReference type="Proteomes" id="UP000236151"/>
    </source>
</evidence>
<keyword evidence="2" id="KW-0808">Transferase</keyword>
<dbReference type="GO" id="GO:0008360">
    <property type="term" value="P:regulation of cell shape"/>
    <property type="evidence" value="ECO:0007669"/>
    <property type="project" value="UniProtKB-KW"/>
</dbReference>
<keyword evidence="9" id="KW-1185">Reference proteome</keyword>
<proteinExistence type="inferred from homology"/>
<comment type="similarity">
    <text evidence="1">Belongs to the FemABX family.</text>
</comment>
<protein>
    <recommendedName>
        <fullName evidence="7">N-acetyltransferase domain-containing protein</fullName>
    </recommendedName>
</protein>
<dbReference type="Gene3D" id="3.40.630.30">
    <property type="match status" value="2"/>
</dbReference>
<keyword evidence="5" id="KW-0012">Acyltransferase</keyword>
<dbReference type="SUPFAM" id="SSF55729">
    <property type="entry name" value="Acyl-CoA N-acyltransferases (Nat)"/>
    <property type="match status" value="2"/>
</dbReference>
<dbReference type="GO" id="GO:0016747">
    <property type="term" value="F:acyltransferase activity, transferring groups other than amino-acyl groups"/>
    <property type="evidence" value="ECO:0007669"/>
    <property type="project" value="InterPro"/>
</dbReference>
<dbReference type="PROSITE" id="PS51186">
    <property type="entry name" value="GNAT"/>
    <property type="match status" value="1"/>
</dbReference>
<accession>A0A2K2FNM5</accession>
<dbReference type="InterPro" id="IPR000182">
    <property type="entry name" value="GNAT_dom"/>
</dbReference>